<dbReference type="PROSITE" id="PS50821">
    <property type="entry name" value="PAZ"/>
    <property type="match status" value="1"/>
</dbReference>
<dbReference type="Gene3D" id="3.30.420.10">
    <property type="entry name" value="Ribonuclease H-like superfamily/Ribonuclease H"/>
    <property type="match status" value="2"/>
</dbReference>
<keyword evidence="3" id="KW-0943">RNA-mediated gene silencing</keyword>
<keyword evidence="9" id="KW-1185">Reference proteome</keyword>
<proteinExistence type="inferred from homology"/>
<accession>A0ABQ8LWV8</accession>
<evidence type="ECO:0000313" key="9">
    <source>
        <dbReference type="Proteomes" id="UP000830375"/>
    </source>
</evidence>
<dbReference type="Pfam" id="PF16487">
    <property type="entry name" value="ArgoMid"/>
    <property type="match status" value="1"/>
</dbReference>
<dbReference type="InterPro" id="IPR014811">
    <property type="entry name" value="ArgoL1"/>
</dbReference>
<evidence type="ECO:0000256" key="1">
    <source>
        <dbReference type="ARBA" id="ARBA00022845"/>
    </source>
</evidence>
<dbReference type="SUPFAM" id="SSF53098">
    <property type="entry name" value="Ribonuclease H-like"/>
    <property type="match status" value="2"/>
</dbReference>
<dbReference type="CDD" id="cd04657">
    <property type="entry name" value="Piwi_ago-like"/>
    <property type="match status" value="1"/>
</dbReference>
<evidence type="ECO:0000256" key="5">
    <source>
        <dbReference type="SAM" id="MobiDB-lite"/>
    </source>
</evidence>
<evidence type="ECO:0000256" key="4">
    <source>
        <dbReference type="RuleBase" id="RU361178"/>
    </source>
</evidence>
<dbReference type="InterPro" id="IPR032474">
    <property type="entry name" value="Argonaute_N"/>
</dbReference>
<dbReference type="InterPro" id="IPR032473">
    <property type="entry name" value="Argonaute_Mid_dom"/>
</dbReference>
<feature type="compositionally biased region" description="Basic and acidic residues" evidence="5">
    <location>
        <begin position="87"/>
        <end position="97"/>
    </location>
</feature>
<dbReference type="InterPro" id="IPR003165">
    <property type="entry name" value="Piwi"/>
</dbReference>
<dbReference type="SMART" id="SM00949">
    <property type="entry name" value="PAZ"/>
    <property type="match status" value="1"/>
</dbReference>
<protein>
    <submittedName>
        <fullName evidence="8">Protein argonaute-1</fullName>
    </submittedName>
</protein>
<feature type="compositionally biased region" description="Basic and acidic residues" evidence="5">
    <location>
        <begin position="10"/>
        <end position="19"/>
    </location>
</feature>
<dbReference type="SMART" id="SM00950">
    <property type="entry name" value="Piwi"/>
    <property type="match status" value="1"/>
</dbReference>
<dbReference type="InterPro" id="IPR012337">
    <property type="entry name" value="RNaseH-like_sf"/>
</dbReference>
<sequence length="1008" mass="112586">MNESIGILKRTLEGEHKADQLQSRISAVGGEEEEEETGSRRHNKPNQSSPTRKEPGGAGRYGLELRRFCFSLNSCGFGGSSSGGGDDPARPGKEAGSRGRFQPAGPGAVAIEHPEFGEPFGAQWMGWSRDHLAPAKVRLSQNPHVSLGLLISMTMCVAVRLLWRGWECFGAPVFVCADVEARGALLLRLPLFGKEGSWGLCYDGGSVLHGQRVPIGPYPPPLQQVFQAPRRPGMGTVGKPIKLLANYFEVEIPKMDVYHYEVDIKPDKCPRRVVEYMVQHFKPQLFGDRKPVYDGKKNIYTVDFEVTIPGEGKDRIFKVSIRWLAKVSWRLLQETLVSGRLQVPLDSVQALDVAMRHLASMRYTPVGRSFFSPPEGYYHPLGGGREVWFGFHQSVRPAMWKMMLNIDVSATAFYKAQPVIEFMCEVLDIRNIDEQPKTLTDSQRVRFTKEIKGLKVEVTHCGQMKRKYRVCNVTRRPASHQTFPLQLESGQTVECTVAQYFKQKYNLQLKYPHLPCLQVGQEQKHTYLPLEVCNIVAGQRCIKKLTDNQTSTMIKATARSAPDRQEEISRLVKDDMAEVTGRVLPAPILQYGGRNRAIATPNQGVWDMRGKQFYNGIEIKVWAIACFAPQKQCREEDAGMPIQGQPCFCKYAQGADSVEPMFRHLKNTYSGLQLIIVILPGKTPVYAEVKRVGDTLLGMATQCVQVKNVVKTSPQTLSNLCLKINVKLGGINNILVPHQRSAVFQQPVIFLGADVTHPPAGDGKKPSITAPAALCGRVPPSLLYLTPLTAPEVAQNTGGVKGRTRRRWAGQDGRFEKGKWLADAKEMMSPPALRMQPLVSAHSFAGCQAMVVGSMDAHPSRYCATVRVQRPRQEIIEDLSYMIGKSGNIPAGTTVDTSITHPFEFDFYLCSHAGIQGTSRPSHYYVLWDDNRFTADELQILTYQLCHTYVRCTRSVSIPAPAYYARLVAFRARYHLVDKEHDSNGRDPQALAKAVQIHHDTLRTMYFA</sequence>
<dbReference type="Gene3D" id="2.170.260.10">
    <property type="entry name" value="paz domain"/>
    <property type="match status" value="1"/>
</dbReference>
<comment type="caution">
    <text evidence="8">The sequence shown here is derived from an EMBL/GenBank/DDBJ whole genome shotgun (WGS) entry which is preliminary data.</text>
</comment>
<keyword evidence="1" id="KW-0810">Translation regulation</keyword>
<dbReference type="Pfam" id="PF08699">
    <property type="entry name" value="ArgoL1"/>
    <property type="match status" value="1"/>
</dbReference>
<dbReference type="Proteomes" id="UP000830375">
    <property type="component" value="Unassembled WGS sequence"/>
</dbReference>
<feature type="region of interest" description="Disordered" evidence="5">
    <location>
        <begin position="79"/>
        <end position="108"/>
    </location>
</feature>
<evidence type="ECO:0000256" key="3">
    <source>
        <dbReference type="ARBA" id="ARBA00023158"/>
    </source>
</evidence>
<dbReference type="Gene3D" id="3.40.50.2300">
    <property type="match status" value="1"/>
</dbReference>
<evidence type="ECO:0000259" key="7">
    <source>
        <dbReference type="PROSITE" id="PS50822"/>
    </source>
</evidence>
<dbReference type="CDD" id="cd02846">
    <property type="entry name" value="PAZ_argonaute_like"/>
    <property type="match status" value="1"/>
</dbReference>
<dbReference type="Pfam" id="PF02171">
    <property type="entry name" value="Piwi"/>
    <property type="match status" value="2"/>
</dbReference>
<evidence type="ECO:0000313" key="8">
    <source>
        <dbReference type="EMBL" id="KAI2654870.1"/>
    </source>
</evidence>
<dbReference type="PANTHER" id="PTHR22891">
    <property type="entry name" value="EUKARYOTIC TRANSLATION INITIATION FACTOR 2C"/>
    <property type="match status" value="1"/>
</dbReference>
<evidence type="ECO:0000259" key="6">
    <source>
        <dbReference type="PROSITE" id="PS50821"/>
    </source>
</evidence>
<dbReference type="InterPro" id="IPR036085">
    <property type="entry name" value="PAZ_dom_sf"/>
</dbReference>
<reference evidence="8 9" key="1">
    <citation type="submission" date="2022-01" db="EMBL/GenBank/DDBJ databases">
        <title>A high-quality chromosome-level genome assembly of rohu carp, Labeo rohita.</title>
        <authorList>
            <person name="Arick M.A. II"/>
            <person name="Hsu C.-Y."/>
            <person name="Magbanua Z."/>
            <person name="Pechanova O."/>
            <person name="Grover C."/>
            <person name="Miller E."/>
            <person name="Thrash A."/>
            <person name="Ezzel L."/>
            <person name="Alam S."/>
            <person name="Benzie J."/>
            <person name="Hamilton M."/>
            <person name="Karsi A."/>
            <person name="Lawrence M.L."/>
            <person name="Peterson D.G."/>
        </authorList>
    </citation>
    <scope>NUCLEOTIDE SEQUENCE [LARGE SCALE GENOMIC DNA]</scope>
    <source>
        <strain evidence="9">BAU-BD-2019</strain>
        <tissue evidence="8">Blood</tissue>
    </source>
</reference>
<dbReference type="InterPro" id="IPR045246">
    <property type="entry name" value="Piwi_ago-like"/>
</dbReference>
<dbReference type="PROSITE" id="PS50822">
    <property type="entry name" value="PIWI"/>
    <property type="match status" value="1"/>
</dbReference>
<feature type="region of interest" description="Disordered" evidence="5">
    <location>
        <begin position="1"/>
        <end position="58"/>
    </location>
</feature>
<dbReference type="Pfam" id="PF16486">
    <property type="entry name" value="ArgoN"/>
    <property type="match status" value="1"/>
</dbReference>
<organism evidence="8 9">
    <name type="scientific">Labeo rohita</name>
    <name type="common">Indian major carp</name>
    <name type="synonym">Cyprinus rohita</name>
    <dbReference type="NCBI Taxonomy" id="84645"/>
    <lineage>
        <taxon>Eukaryota</taxon>
        <taxon>Metazoa</taxon>
        <taxon>Chordata</taxon>
        <taxon>Craniata</taxon>
        <taxon>Vertebrata</taxon>
        <taxon>Euteleostomi</taxon>
        <taxon>Actinopterygii</taxon>
        <taxon>Neopterygii</taxon>
        <taxon>Teleostei</taxon>
        <taxon>Ostariophysi</taxon>
        <taxon>Cypriniformes</taxon>
        <taxon>Cyprinidae</taxon>
        <taxon>Labeoninae</taxon>
        <taxon>Labeonini</taxon>
        <taxon>Labeo</taxon>
    </lineage>
</organism>
<dbReference type="InterPro" id="IPR003100">
    <property type="entry name" value="PAZ_dom"/>
</dbReference>
<dbReference type="InterPro" id="IPR036397">
    <property type="entry name" value="RNaseH_sf"/>
</dbReference>
<gene>
    <name evidence="8" type="ORF">H4Q32_017146</name>
</gene>
<evidence type="ECO:0000256" key="2">
    <source>
        <dbReference type="ARBA" id="ARBA00022884"/>
    </source>
</evidence>
<comment type="similarity">
    <text evidence="4">Belongs to the argonaute family.</text>
</comment>
<dbReference type="SUPFAM" id="SSF101690">
    <property type="entry name" value="PAZ domain"/>
    <property type="match status" value="1"/>
</dbReference>
<feature type="domain" description="PAZ" evidence="6">
    <location>
        <begin position="418"/>
        <end position="537"/>
    </location>
</feature>
<dbReference type="SMART" id="SM01163">
    <property type="entry name" value="DUF1785"/>
    <property type="match status" value="1"/>
</dbReference>
<keyword evidence="2" id="KW-0694">RNA-binding</keyword>
<dbReference type="EMBL" id="JACTAM010000016">
    <property type="protein sequence ID" value="KAI2654870.1"/>
    <property type="molecule type" value="Genomic_DNA"/>
</dbReference>
<name>A0ABQ8LWV8_LABRO</name>
<feature type="domain" description="Piwi" evidence="7">
    <location>
        <begin position="674"/>
        <end position="977"/>
    </location>
</feature>
<dbReference type="Pfam" id="PF02170">
    <property type="entry name" value="PAZ"/>
    <property type="match status" value="1"/>
</dbReference>